<evidence type="ECO:0000256" key="1">
    <source>
        <dbReference type="SAM" id="MobiDB-lite"/>
    </source>
</evidence>
<comment type="caution">
    <text evidence="2">The sequence shown here is derived from an EMBL/GenBank/DDBJ whole genome shotgun (WGS) entry which is preliminary data.</text>
</comment>
<dbReference type="EMBL" id="VSSQ01009817">
    <property type="protein sequence ID" value="MPM42677.1"/>
    <property type="molecule type" value="Genomic_DNA"/>
</dbReference>
<dbReference type="AlphaFoldDB" id="A0A644ZPK1"/>
<proteinExistence type="predicted"/>
<evidence type="ECO:0000313" key="2">
    <source>
        <dbReference type="EMBL" id="MPM42677.1"/>
    </source>
</evidence>
<reference evidence="2" key="1">
    <citation type="submission" date="2019-08" db="EMBL/GenBank/DDBJ databases">
        <authorList>
            <person name="Kucharzyk K."/>
            <person name="Murdoch R.W."/>
            <person name="Higgins S."/>
            <person name="Loffler F."/>
        </authorList>
    </citation>
    <scope>NUCLEOTIDE SEQUENCE</scope>
</reference>
<accession>A0A644ZPK1</accession>
<sequence length="135" mass="14766">MGNRFHRQLAQPLRQAARLRQREHLTNLPRRESVDAGQLQQIRLRGKGQHLAPGEALPEQPLLADGQAGQIQLKQAQGGVVAQPQRLQPAETEEGKGPGKLPQQPLGRVGPLRLGQLLKIEVDQRGYGPGHITVA</sequence>
<protein>
    <submittedName>
        <fullName evidence="2">Uncharacterized protein</fullName>
    </submittedName>
</protein>
<gene>
    <name evidence="2" type="ORF">SDC9_89346</name>
</gene>
<organism evidence="2">
    <name type="scientific">bioreactor metagenome</name>
    <dbReference type="NCBI Taxonomy" id="1076179"/>
    <lineage>
        <taxon>unclassified sequences</taxon>
        <taxon>metagenomes</taxon>
        <taxon>ecological metagenomes</taxon>
    </lineage>
</organism>
<name>A0A644ZPK1_9ZZZZ</name>
<feature type="region of interest" description="Disordered" evidence="1">
    <location>
        <begin position="75"/>
        <end position="108"/>
    </location>
</feature>